<proteinExistence type="predicted"/>
<name>A0A1E7F647_9STRA</name>
<evidence type="ECO:0000313" key="2">
    <source>
        <dbReference type="EMBL" id="OEU13475.1"/>
    </source>
</evidence>
<keyword evidence="3" id="KW-1185">Reference proteome</keyword>
<gene>
    <name evidence="2" type="ORF">FRACYDRAFT_269833</name>
</gene>
<evidence type="ECO:0000313" key="3">
    <source>
        <dbReference type="Proteomes" id="UP000095751"/>
    </source>
</evidence>
<accession>A0A1E7F647</accession>
<reference evidence="2 3" key="1">
    <citation type="submission" date="2016-09" db="EMBL/GenBank/DDBJ databases">
        <title>Extensive genetic diversity and differential bi-allelic expression allows diatom success in the polar Southern Ocean.</title>
        <authorList>
            <consortium name="DOE Joint Genome Institute"/>
            <person name="Mock T."/>
            <person name="Otillar R.P."/>
            <person name="Strauss J."/>
            <person name="Dupont C."/>
            <person name="Frickenhaus S."/>
            <person name="Maumus F."/>
            <person name="Mcmullan M."/>
            <person name="Sanges R."/>
            <person name="Schmutz J."/>
            <person name="Toseland A."/>
            <person name="Valas R."/>
            <person name="Veluchamy A."/>
            <person name="Ward B.J."/>
            <person name="Allen A."/>
            <person name="Barry K."/>
            <person name="Falciatore A."/>
            <person name="Ferrante M."/>
            <person name="Fortunato A.E."/>
            <person name="Gloeckner G."/>
            <person name="Gruber A."/>
            <person name="Hipkin R."/>
            <person name="Janech M."/>
            <person name="Kroth P."/>
            <person name="Leese F."/>
            <person name="Lindquist E."/>
            <person name="Lyon B.R."/>
            <person name="Martin J."/>
            <person name="Mayer C."/>
            <person name="Parker M."/>
            <person name="Quesneville H."/>
            <person name="Raymond J."/>
            <person name="Uhlig C."/>
            <person name="Valentin K.U."/>
            <person name="Worden A.Z."/>
            <person name="Armbrust E.V."/>
            <person name="Bowler C."/>
            <person name="Green B."/>
            <person name="Moulton V."/>
            <person name="Van Oosterhout C."/>
            <person name="Grigoriev I."/>
        </authorList>
    </citation>
    <scope>NUCLEOTIDE SEQUENCE [LARGE SCALE GENOMIC DNA]</scope>
    <source>
        <strain evidence="2 3">CCMP1102</strain>
    </source>
</reference>
<dbReference type="Proteomes" id="UP000095751">
    <property type="component" value="Unassembled WGS sequence"/>
</dbReference>
<dbReference type="AlphaFoldDB" id="A0A1E7F647"/>
<dbReference type="KEGG" id="fcy:FRACYDRAFT_269833"/>
<feature type="signal peptide" evidence="1">
    <location>
        <begin position="1"/>
        <end position="16"/>
    </location>
</feature>
<dbReference type="OrthoDB" id="45004at2759"/>
<protein>
    <submittedName>
        <fullName evidence="2">Uncharacterized protein</fullName>
    </submittedName>
</protein>
<dbReference type="EMBL" id="KV784361">
    <property type="protein sequence ID" value="OEU13475.1"/>
    <property type="molecule type" value="Genomic_DNA"/>
</dbReference>
<organism evidence="2 3">
    <name type="scientific">Fragilariopsis cylindrus CCMP1102</name>
    <dbReference type="NCBI Taxonomy" id="635003"/>
    <lineage>
        <taxon>Eukaryota</taxon>
        <taxon>Sar</taxon>
        <taxon>Stramenopiles</taxon>
        <taxon>Ochrophyta</taxon>
        <taxon>Bacillariophyta</taxon>
        <taxon>Bacillariophyceae</taxon>
        <taxon>Bacillariophycidae</taxon>
        <taxon>Bacillariales</taxon>
        <taxon>Bacillariaceae</taxon>
        <taxon>Fragilariopsis</taxon>
    </lineage>
</organism>
<keyword evidence="1" id="KW-0732">Signal</keyword>
<dbReference type="InParanoid" id="A0A1E7F647"/>
<sequence length="308" mass="34213">MLKLTLFYIVVRVAIACNALQVVSFQLNNNDFHLKSNKLILLRRRPADLLTTATLCATTEVSASETEQKEETTLTLQGVTTASSNPVPKVSDDELSEFFRTLSYRNLLITGGGERPCSEIEVTPDILDDWKRKCRILGAIEPNENDSILSIVSPGIQFPGLKVESVGMVGIKFIDEQQPPRYEFVLLSNDQNASGVAPAVWIFNKLTGNNDKNDGKDNNSKLKSLSTVTYQELVLKEGEEDNGGNNNIVFQTKSYLSIGITFPKFLLKILPGDKETIEKRGGISIVKTLDKDLVQSMEAFEKAYLNKF</sequence>
<feature type="chain" id="PRO_5009192703" evidence="1">
    <location>
        <begin position="17"/>
        <end position="308"/>
    </location>
</feature>
<evidence type="ECO:0000256" key="1">
    <source>
        <dbReference type="SAM" id="SignalP"/>
    </source>
</evidence>